<organism evidence="2 3">
    <name type="scientific">Bodo saltans</name>
    <name type="common">Flagellated protozoan</name>
    <dbReference type="NCBI Taxonomy" id="75058"/>
    <lineage>
        <taxon>Eukaryota</taxon>
        <taxon>Discoba</taxon>
        <taxon>Euglenozoa</taxon>
        <taxon>Kinetoplastea</taxon>
        <taxon>Metakinetoplastina</taxon>
        <taxon>Eubodonida</taxon>
        <taxon>Bodonidae</taxon>
        <taxon>Bodo</taxon>
    </lineage>
</organism>
<gene>
    <name evidence="2" type="ORF">BSAL_47380</name>
</gene>
<keyword evidence="1" id="KW-1133">Transmembrane helix</keyword>
<dbReference type="OrthoDB" id="10589845at2759"/>
<feature type="transmembrane region" description="Helical" evidence="1">
    <location>
        <begin position="70"/>
        <end position="97"/>
    </location>
</feature>
<dbReference type="Proteomes" id="UP000051952">
    <property type="component" value="Unassembled WGS sequence"/>
</dbReference>
<keyword evidence="1" id="KW-0472">Membrane</keyword>
<evidence type="ECO:0000313" key="2">
    <source>
        <dbReference type="EMBL" id="CUG94277.1"/>
    </source>
</evidence>
<dbReference type="EMBL" id="CYKH01002228">
    <property type="protein sequence ID" value="CUG94277.1"/>
    <property type="molecule type" value="Genomic_DNA"/>
</dbReference>
<keyword evidence="3" id="KW-1185">Reference proteome</keyword>
<reference evidence="3" key="1">
    <citation type="submission" date="2015-09" db="EMBL/GenBank/DDBJ databases">
        <authorList>
            <consortium name="Pathogen Informatics"/>
        </authorList>
    </citation>
    <scope>NUCLEOTIDE SEQUENCE [LARGE SCALE GENOMIC DNA]</scope>
    <source>
        <strain evidence="3">Lake Konstanz</strain>
    </source>
</reference>
<evidence type="ECO:0000256" key="1">
    <source>
        <dbReference type="SAM" id="Phobius"/>
    </source>
</evidence>
<dbReference type="AlphaFoldDB" id="A0A0S4JVE5"/>
<feature type="transmembrane region" description="Helical" evidence="1">
    <location>
        <begin position="25"/>
        <end position="49"/>
    </location>
</feature>
<dbReference type="VEuPathDB" id="TriTrypDB:BSAL_47380"/>
<protein>
    <submittedName>
        <fullName evidence="2">Transmembrane protein, putative</fullName>
    </submittedName>
</protein>
<keyword evidence="1 2" id="KW-0812">Transmembrane</keyword>
<sequence>MKTFGLEYAILPCISLFYFRAIESYSWPGALGNNVIVTLVCAAAAHWRSKQLAKFYGSRSRKPNVNCIEPMWPALVFLLLLFLAALQMILCVTHVSYYRKGQLLPDLFDA</sequence>
<accession>A0A0S4JVE5</accession>
<evidence type="ECO:0000313" key="3">
    <source>
        <dbReference type="Proteomes" id="UP000051952"/>
    </source>
</evidence>
<name>A0A0S4JVE5_BODSA</name>
<proteinExistence type="predicted"/>